<protein>
    <submittedName>
        <fullName evidence="2">Uncharacterized protein</fullName>
    </submittedName>
</protein>
<evidence type="ECO:0000313" key="2">
    <source>
        <dbReference type="EMBL" id="MPY39031.1"/>
    </source>
</evidence>
<dbReference type="Proteomes" id="UP000326979">
    <property type="component" value="Unassembled WGS sequence"/>
</dbReference>
<keyword evidence="1" id="KW-0732">Signal</keyword>
<keyword evidence="3" id="KW-1185">Reference proteome</keyword>
<dbReference type="AlphaFoldDB" id="A0A5N8VUS6"/>
<dbReference type="OrthoDB" id="4221205at2"/>
<sequence>MPSATVRRAMTAGALTAVLTLSLSAQASADAGDEDIVRMKFTGYTTVDTAPKHMEPGAGWVTYQDLYSENKKSKGKKFLGDASARCVAVHADEHRLTTQCTRVLRLKGGEITLHDMVTRVDDKPITAKTAIAGGTGLYNDAEGEGYITQEGDRVHYDLYIDD</sequence>
<dbReference type="EMBL" id="VJZE01000011">
    <property type="protein sequence ID" value="MPY39031.1"/>
    <property type="molecule type" value="Genomic_DNA"/>
</dbReference>
<reference evidence="2 3" key="1">
    <citation type="submission" date="2019-07" db="EMBL/GenBank/DDBJ databases">
        <title>New species of Amycolatopsis and Streptomyces.</title>
        <authorList>
            <person name="Duangmal K."/>
            <person name="Teo W.F.A."/>
            <person name="Lipun K."/>
        </authorList>
    </citation>
    <scope>NUCLEOTIDE SEQUENCE [LARGE SCALE GENOMIC DNA]</scope>
    <source>
        <strain evidence="2 3">TISTR 2346</strain>
    </source>
</reference>
<name>A0A5N8VUS6_9ACTN</name>
<organism evidence="2 3">
    <name type="scientific">Streptomyces phyllanthi</name>
    <dbReference type="NCBI Taxonomy" id="1803180"/>
    <lineage>
        <taxon>Bacteria</taxon>
        <taxon>Bacillati</taxon>
        <taxon>Actinomycetota</taxon>
        <taxon>Actinomycetes</taxon>
        <taxon>Kitasatosporales</taxon>
        <taxon>Streptomycetaceae</taxon>
        <taxon>Streptomyces</taxon>
    </lineage>
</organism>
<gene>
    <name evidence="2" type="ORF">FNH04_03515</name>
</gene>
<dbReference type="Gene3D" id="2.40.480.10">
    <property type="entry name" value="Allene oxide cyclase-like"/>
    <property type="match status" value="1"/>
</dbReference>
<comment type="caution">
    <text evidence="2">The sequence shown here is derived from an EMBL/GenBank/DDBJ whole genome shotgun (WGS) entry which is preliminary data.</text>
</comment>
<dbReference type="InterPro" id="IPR044859">
    <property type="entry name" value="Allene_oxi_cyc_Dirigent"/>
</dbReference>
<evidence type="ECO:0000313" key="3">
    <source>
        <dbReference type="Proteomes" id="UP000326979"/>
    </source>
</evidence>
<feature type="chain" id="PRO_5038831318" evidence="1">
    <location>
        <begin position="28"/>
        <end position="162"/>
    </location>
</feature>
<feature type="signal peptide" evidence="1">
    <location>
        <begin position="1"/>
        <end position="27"/>
    </location>
</feature>
<accession>A0A5N8VUS6</accession>
<dbReference type="RefSeq" id="WP_152780188.1">
    <property type="nucleotide sequence ID" value="NZ_BAABEQ010000045.1"/>
</dbReference>
<proteinExistence type="predicted"/>
<evidence type="ECO:0000256" key="1">
    <source>
        <dbReference type="SAM" id="SignalP"/>
    </source>
</evidence>